<name>A0A8J3J674_9ACTN</name>
<dbReference type="InterPro" id="IPR057326">
    <property type="entry name" value="KR_dom"/>
</dbReference>
<evidence type="ECO:0000259" key="3">
    <source>
        <dbReference type="SMART" id="SM00822"/>
    </source>
</evidence>
<sequence>MEPVALVTGAGRGIGAATARTLGRRGYRVVVNYRTDANAADTVVADIESAGGTALAVPADVCDPRQADSLMDTTFAQYGRLDALVCNANVPPPFAPLETMAWSDFRAKLDRELAAAFHVTQRAFTPMRRTGSGRIVYVSSLSAELTRPGAAAHAAAKSALEAYARHVAAEAGPYGIGVTVVAPGAVRTDATAHSITSQDAEHRAARSVLHRMLEPDDVAGVIAALLGTDWRAVTGTRIPVDAGFRVLTAP</sequence>
<dbReference type="PANTHER" id="PTHR43669">
    <property type="entry name" value="5-KETO-D-GLUCONATE 5-REDUCTASE"/>
    <property type="match status" value="1"/>
</dbReference>
<dbReference type="EMBL" id="BOMB01000004">
    <property type="protein sequence ID" value="GID10123.1"/>
    <property type="molecule type" value="Genomic_DNA"/>
</dbReference>
<evidence type="ECO:0000256" key="2">
    <source>
        <dbReference type="ARBA" id="ARBA00023002"/>
    </source>
</evidence>
<dbReference type="PRINTS" id="PR00080">
    <property type="entry name" value="SDRFAMILY"/>
</dbReference>
<keyword evidence="5" id="KW-1185">Reference proteome</keyword>
<dbReference type="Pfam" id="PF13561">
    <property type="entry name" value="adh_short_C2"/>
    <property type="match status" value="1"/>
</dbReference>
<dbReference type="AlphaFoldDB" id="A0A8J3J674"/>
<dbReference type="InterPro" id="IPR036291">
    <property type="entry name" value="NAD(P)-bd_dom_sf"/>
</dbReference>
<gene>
    <name evidence="4" type="ORF">Aru02nite_10120</name>
</gene>
<dbReference type="InterPro" id="IPR002347">
    <property type="entry name" value="SDR_fam"/>
</dbReference>
<evidence type="ECO:0000313" key="4">
    <source>
        <dbReference type="EMBL" id="GID10123.1"/>
    </source>
</evidence>
<comment type="caution">
    <text evidence="4">The sequence shown here is derived from an EMBL/GenBank/DDBJ whole genome shotgun (WGS) entry which is preliminary data.</text>
</comment>
<reference evidence="4" key="1">
    <citation type="submission" date="2021-01" db="EMBL/GenBank/DDBJ databases">
        <title>Whole genome shotgun sequence of Actinocatenispora rupis NBRC 107355.</title>
        <authorList>
            <person name="Komaki H."/>
            <person name="Tamura T."/>
        </authorList>
    </citation>
    <scope>NUCLEOTIDE SEQUENCE</scope>
    <source>
        <strain evidence="4">NBRC 107355</strain>
    </source>
</reference>
<dbReference type="PRINTS" id="PR00081">
    <property type="entry name" value="GDHRDH"/>
</dbReference>
<comment type="similarity">
    <text evidence="1">Belongs to the short-chain dehydrogenases/reductases (SDR) family.</text>
</comment>
<dbReference type="SMART" id="SM00822">
    <property type="entry name" value="PKS_KR"/>
    <property type="match status" value="1"/>
</dbReference>
<dbReference type="PANTHER" id="PTHR43669:SF3">
    <property type="entry name" value="ALCOHOL DEHYDROGENASE, PUTATIVE (AFU_ORTHOLOGUE AFUA_3G03445)-RELATED"/>
    <property type="match status" value="1"/>
</dbReference>
<feature type="domain" description="Ketoreductase" evidence="3">
    <location>
        <begin position="3"/>
        <end position="189"/>
    </location>
</feature>
<evidence type="ECO:0000313" key="5">
    <source>
        <dbReference type="Proteomes" id="UP000612808"/>
    </source>
</evidence>
<dbReference type="RefSeq" id="WP_203655239.1">
    <property type="nucleotide sequence ID" value="NZ_BAAAZM010000002.1"/>
</dbReference>
<organism evidence="4 5">
    <name type="scientific">Actinocatenispora rupis</name>
    <dbReference type="NCBI Taxonomy" id="519421"/>
    <lineage>
        <taxon>Bacteria</taxon>
        <taxon>Bacillati</taxon>
        <taxon>Actinomycetota</taxon>
        <taxon>Actinomycetes</taxon>
        <taxon>Micromonosporales</taxon>
        <taxon>Micromonosporaceae</taxon>
        <taxon>Actinocatenispora</taxon>
    </lineage>
</organism>
<dbReference type="Proteomes" id="UP000612808">
    <property type="component" value="Unassembled WGS sequence"/>
</dbReference>
<protein>
    <submittedName>
        <fullName evidence="4">Beta-ketoacyl-ACP reductase</fullName>
    </submittedName>
</protein>
<accession>A0A8J3J674</accession>
<dbReference type="GO" id="GO:0016491">
    <property type="term" value="F:oxidoreductase activity"/>
    <property type="evidence" value="ECO:0007669"/>
    <property type="project" value="UniProtKB-KW"/>
</dbReference>
<dbReference type="SUPFAM" id="SSF51735">
    <property type="entry name" value="NAD(P)-binding Rossmann-fold domains"/>
    <property type="match status" value="1"/>
</dbReference>
<dbReference type="FunFam" id="3.40.50.720:FF:000084">
    <property type="entry name" value="Short-chain dehydrogenase reductase"/>
    <property type="match status" value="1"/>
</dbReference>
<proteinExistence type="inferred from homology"/>
<evidence type="ECO:0000256" key="1">
    <source>
        <dbReference type="ARBA" id="ARBA00006484"/>
    </source>
</evidence>
<dbReference type="Gene3D" id="3.40.50.720">
    <property type="entry name" value="NAD(P)-binding Rossmann-like Domain"/>
    <property type="match status" value="1"/>
</dbReference>
<keyword evidence="2" id="KW-0560">Oxidoreductase</keyword>